<accession>A0A1I7UDT4</accession>
<dbReference type="Pfam" id="PF12078">
    <property type="entry name" value="DUF3557"/>
    <property type="match status" value="1"/>
</dbReference>
<protein>
    <submittedName>
        <fullName evidence="2">FBA_2 domain-containing protein</fullName>
    </submittedName>
</protein>
<dbReference type="WBParaSite" id="Csp11.Scaffold629.g8315.t1">
    <property type="protein sequence ID" value="Csp11.Scaffold629.g8315.t1"/>
    <property type="gene ID" value="Csp11.Scaffold629.g8315"/>
</dbReference>
<name>A0A1I7UDT4_9PELO</name>
<sequence length="464" mass="55021">MNNKPLTYDSLKTVLQYMDPNIRFFLLSRAPSIRTAEKAAPLRIYAVEIDDHKIRVNQTEYKYEVYQVDRNDNVPYLVSGLRLNDRWTCDVDEFGIPDYITKAGGILPGNNGRDERNLFGFEDHENIPDNDGRLRKLERILETEKNRYKQLLKLQPRRPTGRRRNEGLGFIKFTFIRRDQARLYTKEELELLKNKKEVKRAVEYTEKMVKLMEDELLPFQNRRNNIRPKFEIHVFKRQGWSQFHLIERVNYTGAILKVGESLMEFMFSNRNHAIVVNRFYASWDCSLRMPRNMKMRMKHLIIGSEKTIQLVKPIIDESSFPLEKVKVNSVSRETLEMNHEFIQTCKLLKLYMANDPPLELIQNVTHSNVEFDICSDFLLKEDFIALIRNWMETNKPIGNCFTFHTHKNEAETIEILRKVENQIDGAIYENKCVDIPMRNSSTLKLRLVEVNFHRYIKMTVVPFK</sequence>
<proteinExistence type="predicted"/>
<evidence type="ECO:0000313" key="1">
    <source>
        <dbReference type="Proteomes" id="UP000095282"/>
    </source>
</evidence>
<organism evidence="1 2">
    <name type="scientific">Caenorhabditis tropicalis</name>
    <dbReference type="NCBI Taxonomy" id="1561998"/>
    <lineage>
        <taxon>Eukaryota</taxon>
        <taxon>Metazoa</taxon>
        <taxon>Ecdysozoa</taxon>
        <taxon>Nematoda</taxon>
        <taxon>Chromadorea</taxon>
        <taxon>Rhabditida</taxon>
        <taxon>Rhabditina</taxon>
        <taxon>Rhabditomorpha</taxon>
        <taxon>Rhabditoidea</taxon>
        <taxon>Rhabditidae</taxon>
        <taxon>Peloderinae</taxon>
        <taxon>Caenorhabditis</taxon>
    </lineage>
</organism>
<dbReference type="InterPro" id="IPR021942">
    <property type="entry name" value="DUF3557"/>
</dbReference>
<evidence type="ECO:0000313" key="2">
    <source>
        <dbReference type="WBParaSite" id="Csp11.Scaffold629.g8315.t1"/>
    </source>
</evidence>
<dbReference type="Proteomes" id="UP000095282">
    <property type="component" value="Unplaced"/>
</dbReference>
<dbReference type="PANTHER" id="PTHR31379">
    <property type="entry name" value="F-BOX C PROTEIN-RELATED-RELATED"/>
    <property type="match status" value="1"/>
</dbReference>
<dbReference type="AlphaFoldDB" id="A0A1I7UDT4"/>
<keyword evidence="1" id="KW-1185">Reference proteome</keyword>
<dbReference type="eggNOG" id="ENOG502TIG8">
    <property type="taxonomic scope" value="Eukaryota"/>
</dbReference>
<dbReference type="PANTHER" id="PTHR31379:SF1">
    <property type="entry name" value="F-BOX C PROTEIN-RELATED"/>
    <property type="match status" value="1"/>
</dbReference>
<reference evidence="2" key="1">
    <citation type="submission" date="2016-11" db="UniProtKB">
        <authorList>
            <consortium name="WormBaseParasite"/>
        </authorList>
    </citation>
    <scope>IDENTIFICATION</scope>
</reference>